<dbReference type="EMBL" id="JBHRZG010000024">
    <property type="protein sequence ID" value="MFC3834771.1"/>
    <property type="molecule type" value="Genomic_DNA"/>
</dbReference>
<name>A0ABV7ZBK6_9DEIO</name>
<protein>
    <recommendedName>
        <fullName evidence="3">DUF1918 domain-containing protein</fullName>
    </recommendedName>
</protein>
<evidence type="ECO:0008006" key="3">
    <source>
        <dbReference type="Google" id="ProtNLM"/>
    </source>
</evidence>
<keyword evidence="2" id="KW-1185">Reference proteome</keyword>
<proteinExistence type="predicted"/>
<evidence type="ECO:0000313" key="2">
    <source>
        <dbReference type="Proteomes" id="UP001595803"/>
    </source>
</evidence>
<organism evidence="1 2">
    <name type="scientific">Deinococcus rufus</name>
    <dbReference type="NCBI Taxonomy" id="2136097"/>
    <lineage>
        <taxon>Bacteria</taxon>
        <taxon>Thermotogati</taxon>
        <taxon>Deinococcota</taxon>
        <taxon>Deinococci</taxon>
        <taxon>Deinococcales</taxon>
        <taxon>Deinococcaceae</taxon>
        <taxon>Deinococcus</taxon>
    </lineage>
</organism>
<gene>
    <name evidence="1" type="ORF">ACFOSB_18085</name>
</gene>
<dbReference type="RefSeq" id="WP_295818907.1">
    <property type="nucleotide sequence ID" value="NZ_JBHRZG010000024.1"/>
</dbReference>
<evidence type="ECO:0000313" key="1">
    <source>
        <dbReference type="EMBL" id="MFC3834771.1"/>
    </source>
</evidence>
<accession>A0ABV7ZBK6</accession>
<reference evidence="2" key="1">
    <citation type="journal article" date="2019" name="Int. J. Syst. Evol. Microbiol.">
        <title>The Global Catalogue of Microorganisms (GCM) 10K type strain sequencing project: providing services to taxonomists for standard genome sequencing and annotation.</title>
        <authorList>
            <consortium name="The Broad Institute Genomics Platform"/>
            <consortium name="The Broad Institute Genome Sequencing Center for Infectious Disease"/>
            <person name="Wu L."/>
            <person name="Ma J."/>
        </authorList>
    </citation>
    <scope>NUCLEOTIDE SEQUENCE [LARGE SCALE GENOMIC DNA]</scope>
    <source>
        <strain evidence="2">CCTCC AB 2017081</strain>
    </source>
</reference>
<dbReference type="Proteomes" id="UP001595803">
    <property type="component" value="Unassembled WGS sequence"/>
</dbReference>
<sequence>MRRDLKTGSVVRVVPGRHTRPAVAALRGQRATVLGWSEAENTYRLEFADGQQRLIHRAELEPA</sequence>
<comment type="caution">
    <text evidence="1">The sequence shown here is derived from an EMBL/GenBank/DDBJ whole genome shotgun (WGS) entry which is preliminary data.</text>
</comment>